<dbReference type="Gene3D" id="3.30.9.20">
    <property type="match status" value="1"/>
</dbReference>
<evidence type="ECO:0000313" key="5">
    <source>
        <dbReference type="Proteomes" id="UP000262882"/>
    </source>
</evidence>
<dbReference type="Gene3D" id="3.50.50.60">
    <property type="entry name" value="FAD/NAD(P)-binding domain"/>
    <property type="match status" value="1"/>
</dbReference>
<feature type="domain" description="FAD-binding" evidence="3">
    <location>
        <begin position="7"/>
        <end position="327"/>
    </location>
</feature>
<dbReference type="InterPro" id="IPR036188">
    <property type="entry name" value="FAD/NAD-bd_sf"/>
</dbReference>
<comment type="caution">
    <text evidence="4">The sequence shown here is derived from an EMBL/GenBank/DDBJ whole genome shotgun (WGS) entry which is preliminary data.</text>
</comment>
<dbReference type="PANTHER" id="PTHR43476:SF4">
    <property type="entry name" value="BLR0106 PROTEIN"/>
    <property type="match status" value="1"/>
</dbReference>
<proteinExistence type="predicted"/>
<dbReference type="Pfam" id="PF01494">
    <property type="entry name" value="FAD_binding_3"/>
    <property type="match status" value="1"/>
</dbReference>
<sequence length="512" mass="55056">MTGTIEIIGGGPAGLYVARLLKLREPSLQVTVHERMGGDSETFGFGVGLTESTMRNLAAADPATAEHVRAASYAGHDLRLKGHDATVTLHGARNLAIGRATLLEILSAAATEAGVEIRRGCDIDAAQLDADVVIAADGVRSGTREKYAAELGVRSSLGRTRFVWCGADYAVDSAFFSAVQRGEELFVLHAYPYAGDRSTFLIEVDDRTWHSAELEDFDAQAPTGETDHASVALLEDVFAPELRGRKLLTNRTRWSRFTNLTLERWSIDNVVLLGDAAHTAHYTLGSGTKLALEDAIILADALTGESSTAAAFTAYEAARRPPVERFTKLAHRSQAWWESYRLRAHLPAERLALSYMTRSGNLTLTDYAAEQLDSARRALAWLGDGVPDNAAELDAWVLSRPLAEAELALPARLLTRNRLPTGTALHEVTWDDPDVWSAPADALIATLTGSVGLPVLLTGPRTPEAVAARIDLAERLRFEGERPVGVFLDGEDGPAAAATTVAAGRADFVVTP</sequence>
<keyword evidence="5" id="KW-1185">Reference proteome</keyword>
<gene>
    <name evidence="4" type="ORF">D0T12_04590</name>
</gene>
<dbReference type="PANTHER" id="PTHR43476">
    <property type="entry name" value="3-(3-HYDROXY-PHENYL)PROPIONATE/3-HYDROXYCINNAMIC ACID HYDROXYLASE"/>
    <property type="match status" value="1"/>
</dbReference>
<protein>
    <recommendedName>
        <fullName evidence="3">FAD-binding domain-containing protein</fullName>
    </recommendedName>
</protein>
<dbReference type="OrthoDB" id="3169239at2"/>
<keyword evidence="1" id="KW-0560">Oxidoreductase</keyword>
<dbReference type="InterPro" id="IPR002938">
    <property type="entry name" value="FAD-bd"/>
</dbReference>
<evidence type="ECO:0000259" key="3">
    <source>
        <dbReference type="Pfam" id="PF01494"/>
    </source>
</evidence>
<keyword evidence="2" id="KW-0520">NAD</keyword>
<dbReference type="PRINTS" id="PR00420">
    <property type="entry name" value="RNGMNOXGNASE"/>
</dbReference>
<dbReference type="AlphaFoldDB" id="A0A372GQ14"/>
<evidence type="ECO:0000313" key="4">
    <source>
        <dbReference type="EMBL" id="RFS87498.1"/>
    </source>
</evidence>
<dbReference type="GO" id="GO:0071949">
    <property type="term" value="F:FAD binding"/>
    <property type="evidence" value="ECO:0007669"/>
    <property type="project" value="InterPro"/>
</dbReference>
<reference evidence="4 5" key="1">
    <citation type="submission" date="2018-08" db="EMBL/GenBank/DDBJ databases">
        <title>Actinomadura spongicola sp. nov., isolated from marine sponge Leucetta chagosensis.</title>
        <authorList>
            <person name="Li L."/>
            <person name="Lin H.W."/>
        </authorList>
    </citation>
    <scope>NUCLEOTIDE SEQUENCE [LARGE SCALE GENOMIC DNA]</scope>
    <source>
        <strain evidence="4 5">LHW52907</strain>
    </source>
</reference>
<dbReference type="SUPFAM" id="SSF51905">
    <property type="entry name" value="FAD/NAD(P)-binding domain"/>
    <property type="match status" value="1"/>
</dbReference>
<dbReference type="GO" id="GO:0016491">
    <property type="term" value="F:oxidoreductase activity"/>
    <property type="evidence" value="ECO:0007669"/>
    <property type="project" value="UniProtKB-KW"/>
</dbReference>
<evidence type="ECO:0000256" key="2">
    <source>
        <dbReference type="ARBA" id="ARBA00023027"/>
    </source>
</evidence>
<name>A0A372GQ14_9ACTN</name>
<dbReference type="EMBL" id="QVNQ01000001">
    <property type="protein sequence ID" value="RFS87498.1"/>
    <property type="molecule type" value="Genomic_DNA"/>
</dbReference>
<dbReference type="InterPro" id="IPR050631">
    <property type="entry name" value="PheA/TfdB_FAD_monoxygenase"/>
</dbReference>
<dbReference type="RefSeq" id="WP_117397946.1">
    <property type="nucleotide sequence ID" value="NZ_QVNQ01000001.1"/>
</dbReference>
<accession>A0A372GQ14</accession>
<evidence type="ECO:0000256" key="1">
    <source>
        <dbReference type="ARBA" id="ARBA00023002"/>
    </source>
</evidence>
<organism evidence="4 5">
    <name type="scientific">Actinomadura spongiicola</name>
    <dbReference type="NCBI Taxonomy" id="2303421"/>
    <lineage>
        <taxon>Bacteria</taxon>
        <taxon>Bacillati</taxon>
        <taxon>Actinomycetota</taxon>
        <taxon>Actinomycetes</taxon>
        <taxon>Streptosporangiales</taxon>
        <taxon>Thermomonosporaceae</taxon>
        <taxon>Actinomadura</taxon>
    </lineage>
</organism>
<dbReference type="Proteomes" id="UP000262882">
    <property type="component" value="Unassembled WGS sequence"/>
</dbReference>